<name>A0A3G9GK86_9NEIS</name>
<feature type="domain" description="Cobalamin adenosyltransferase-like" evidence="8">
    <location>
        <begin position="8"/>
        <end position="165"/>
    </location>
</feature>
<gene>
    <name evidence="9" type="ORF">DLM_2292</name>
</gene>
<dbReference type="GO" id="GO:0009236">
    <property type="term" value="P:cobalamin biosynthetic process"/>
    <property type="evidence" value="ECO:0007669"/>
    <property type="project" value="UniProtKB-UniRule"/>
</dbReference>
<evidence type="ECO:0000256" key="7">
    <source>
        <dbReference type="SAM" id="MobiDB-lite"/>
    </source>
</evidence>
<evidence type="ECO:0000259" key="8">
    <source>
        <dbReference type="Pfam" id="PF01923"/>
    </source>
</evidence>
<dbReference type="GO" id="GO:0005524">
    <property type="term" value="F:ATP binding"/>
    <property type="evidence" value="ECO:0007669"/>
    <property type="project" value="UniProtKB-UniRule"/>
</dbReference>
<evidence type="ECO:0000256" key="5">
    <source>
        <dbReference type="ARBA" id="ARBA00022840"/>
    </source>
</evidence>
<dbReference type="Gene3D" id="1.20.1200.10">
    <property type="entry name" value="Cobalamin adenosyltransferase-like"/>
    <property type="match status" value="1"/>
</dbReference>
<keyword evidence="4 6" id="KW-0547">Nucleotide-binding</keyword>
<evidence type="ECO:0000256" key="1">
    <source>
        <dbReference type="ARBA" id="ARBA00007487"/>
    </source>
</evidence>
<dbReference type="GO" id="GO:0008817">
    <property type="term" value="F:corrinoid adenosyltransferase activity"/>
    <property type="evidence" value="ECO:0007669"/>
    <property type="project" value="TreeGrafter"/>
</dbReference>
<dbReference type="AlphaFoldDB" id="A0A3G9GK86"/>
<evidence type="ECO:0000256" key="3">
    <source>
        <dbReference type="ARBA" id="ARBA00022679"/>
    </source>
</evidence>
<evidence type="ECO:0000256" key="2">
    <source>
        <dbReference type="ARBA" id="ARBA00011233"/>
    </source>
</evidence>
<dbReference type="SUPFAM" id="SSF89028">
    <property type="entry name" value="Cobalamin adenosyltransferase-like"/>
    <property type="match status" value="1"/>
</dbReference>
<dbReference type="RefSeq" id="WP_089086221.1">
    <property type="nucleotide sequence ID" value="NZ_AP018823.1"/>
</dbReference>
<dbReference type="EMBL" id="AP018823">
    <property type="protein sequence ID" value="BBF85907.1"/>
    <property type="molecule type" value="Genomic_DNA"/>
</dbReference>
<keyword evidence="3 6" id="KW-0808">Transferase</keyword>
<dbReference type="Pfam" id="PF01923">
    <property type="entry name" value="Cob_adeno_trans"/>
    <property type="match status" value="1"/>
</dbReference>
<dbReference type="InterPro" id="IPR036451">
    <property type="entry name" value="CblAdoTrfase-like_sf"/>
</dbReference>
<keyword evidence="10" id="KW-1185">Reference proteome</keyword>
<reference evidence="9 10" key="2">
    <citation type="journal article" date="2017" name="Genome Announc.">
        <title>Draft genome sequence of Aquitalea magnusonii strain H3, a plant growth-promoting bacterium of duckweed Lemna minor.</title>
        <authorList>
            <person name="Ishizawa H."/>
            <person name="Kuroda M."/>
            <person name="Ike M."/>
        </authorList>
    </citation>
    <scope>NUCLEOTIDE SEQUENCE [LARGE SCALE GENOMIC DNA]</scope>
    <source>
        <strain evidence="9 10">H3</strain>
    </source>
</reference>
<evidence type="ECO:0000256" key="4">
    <source>
        <dbReference type="ARBA" id="ARBA00022741"/>
    </source>
</evidence>
<accession>A0A3G9GK86</accession>
<dbReference type="FunFam" id="1.20.1200.10:FF:000001">
    <property type="entry name" value="Cob(I)yrinic acid a,c-diamide adenosyltransferase"/>
    <property type="match status" value="1"/>
</dbReference>
<dbReference type="OrthoDB" id="9778896at2"/>
<organism evidence="9 10">
    <name type="scientific">Aquitalea magnusonii</name>
    <dbReference type="NCBI Taxonomy" id="332411"/>
    <lineage>
        <taxon>Bacteria</taxon>
        <taxon>Pseudomonadati</taxon>
        <taxon>Pseudomonadota</taxon>
        <taxon>Betaproteobacteria</taxon>
        <taxon>Neisseriales</taxon>
        <taxon>Chromobacteriaceae</taxon>
        <taxon>Aquitalea</taxon>
    </lineage>
</organism>
<protein>
    <recommendedName>
        <fullName evidence="6">Cobalamin adenosyltransferase</fullName>
        <ecNumber evidence="6">2.5.1.-</ecNumber>
    </recommendedName>
</protein>
<dbReference type="NCBIfam" id="TIGR00636">
    <property type="entry name" value="PduO_Nterm"/>
    <property type="match status" value="1"/>
</dbReference>
<dbReference type="EC" id="2.5.1.-" evidence="6"/>
<evidence type="ECO:0000256" key="6">
    <source>
        <dbReference type="RuleBase" id="RU366026"/>
    </source>
</evidence>
<dbReference type="STRING" id="332411.VI06_02070"/>
<evidence type="ECO:0000313" key="10">
    <source>
        <dbReference type="Proteomes" id="UP000198290"/>
    </source>
</evidence>
<reference evidence="10" key="3">
    <citation type="journal article" date="2017" name="Plant Physiol. Biochem.">
        <title>Differential oxidative and antioxidative response of duckweed Lemna minor toward plant growth promoting/inhibiting bacteria.</title>
        <authorList>
            <person name="Ishizawa H."/>
            <person name="Kuroda M."/>
            <person name="Morikawa M."/>
            <person name="Ike M."/>
        </authorList>
    </citation>
    <scope>NUCLEOTIDE SEQUENCE [LARGE SCALE GENOMIC DNA]</scope>
    <source>
        <strain evidence="10">H3</strain>
    </source>
</reference>
<dbReference type="InterPro" id="IPR016030">
    <property type="entry name" value="CblAdoTrfase-like"/>
</dbReference>
<feature type="region of interest" description="Disordered" evidence="7">
    <location>
        <begin position="1"/>
        <end position="21"/>
    </location>
</feature>
<keyword evidence="5 6" id="KW-0067">ATP-binding</keyword>
<comment type="catalytic activity">
    <reaction evidence="6">
        <text>2 cob(II)alamin + AH2 + 2 ATP = 2 adenosylcob(III)alamin + 2 triphosphate + A + 2 H(+)</text>
        <dbReference type="Rhea" id="RHEA:53304"/>
        <dbReference type="ChEBI" id="CHEBI:13193"/>
        <dbReference type="ChEBI" id="CHEBI:15378"/>
        <dbReference type="ChEBI" id="CHEBI:16304"/>
        <dbReference type="ChEBI" id="CHEBI:17499"/>
        <dbReference type="ChEBI" id="CHEBI:18036"/>
        <dbReference type="ChEBI" id="CHEBI:18408"/>
        <dbReference type="ChEBI" id="CHEBI:30616"/>
    </reaction>
</comment>
<comment type="subunit">
    <text evidence="2">Homotrimer.</text>
</comment>
<proteinExistence type="inferred from homology"/>
<dbReference type="PANTHER" id="PTHR12213:SF0">
    <property type="entry name" value="CORRINOID ADENOSYLTRANSFERASE MMAB"/>
    <property type="match status" value="1"/>
</dbReference>
<keyword evidence="6" id="KW-0169">Cobalamin biosynthesis</keyword>
<dbReference type="PANTHER" id="PTHR12213">
    <property type="entry name" value="CORRINOID ADENOSYLTRANSFERASE"/>
    <property type="match status" value="1"/>
</dbReference>
<dbReference type="KEGG" id="amah:DLM_2292"/>
<dbReference type="InterPro" id="IPR029499">
    <property type="entry name" value="PduO-typ"/>
</dbReference>
<evidence type="ECO:0000313" key="9">
    <source>
        <dbReference type="EMBL" id="BBF85907.1"/>
    </source>
</evidence>
<comment type="similarity">
    <text evidence="1 6">Belongs to the Cob(I)alamin adenosyltransferase family.</text>
</comment>
<dbReference type="Proteomes" id="UP000198290">
    <property type="component" value="Chromosome"/>
</dbReference>
<reference evidence="10" key="1">
    <citation type="journal article" date="2017" name="Biotechnol. Biofuels">
        <title>Evaluation of environmental bacterial communities as a factor affecting the growth of duckweed Lemna minor.</title>
        <authorList>
            <person name="Ishizawa H."/>
            <person name="Kuroda M."/>
            <person name="Morikawa M."/>
            <person name="Ike M."/>
        </authorList>
    </citation>
    <scope>NUCLEOTIDE SEQUENCE [LARGE SCALE GENOMIC DNA]</scope>
    <source>
        <strain evidence="10">H3</strain>
    </source>
</reference>
<sequence length="183" mass="19910">MGHRLSRIVTRTGDDGTTGLGDGSRVAKDCTRVQALGDVDELNSVLGVLLAEDLPVEVAQRLLAVQHDLFDLGSELAVPGYAALKPEHVAMLEEWVSQMNADLPMLKEFILPGGSRPAGLAHQARSVCRRAERALVAASHEGEVSPSARQYLNRLSDALFILARHLNKVLGQPDVLWQPHRRA</sequence>